<dbReference type="PANTHER" id="PTHR38681">
    <property type="entry name" value="RETROVIRUS-RELATED POL POLYPROTEIN FROM TRANSPOSON 412-LIKE PROTEIN-RELATED"/>
    <property type="match status" value="1"/>
</dbReference>
<dbReference type="PANTHER" id="PTHR38681:SF1">
    <property type="entry name" value="RETROVIRUS-RELATED POL POLYPROTEIN FROM TRANSPOSON 412-LIKE PROTEIN"/>
    <property type="match status" value="1"/>
</dbReference>
<name>A0ABN7B155_9HEMI</name>
<keyword evidence="4" id="KW-1185">Reference proteome</keyword>
<evidence type="ECO:0000313" key="4">
    <source>
        <dbReference type="Proteomes" id="UP001307889"/>
    </source>
</evidence>
<accession>A0ABN7B155</accession>
<evidence type="ECO:0000259" key="2">
    <source>
        <dbReference type="PROSITE" id="PS50994"/>
    </source>
</evidence>
<feature type="region of interest" description="Disordered" evidence="1">
    <location>
        <begin position="276"/>
        <end position="327"/>
    </location>
</feature>
<dbReference type="PROSITE" id="PS50994">
    <property type="entry name" value="INTEGRASE"/>
    <property type="match status" value="1"/>
</dbReference>
<reference evidence="3 4" key="1">
    <citation type="submission" date="2023-09" db="EMBL/GenBank/DDBJ databases">
        <title>Nesidiocoris tenuis whole genome shotgun sequence.</title>
        <authorList>
            <person name="Shibata T."/>
            <person name="Shimoda M."/>
            <person name="Kobayashi T."/>
            <person name="Uehara T."/>
        </authorList>
    </citation>
    <scope>NUCLEOTIDE SEQUENCE [LARGE SCALE GENOMIC DNA]</scope>
    <source>
        <strain evidence="3 4">Japan</strain>
    </source>
</reference>
<dbReference type="InterPro" id="IPR012337">
    <property type="entry name" value="RNaseH-like_sf"/>
</dbReference>
<evidence type="ECO:0000313" key="3">
    <source>
        <dbReference type="EMBL" id="BES98154.1"/>
    </source>
</evidence>
<feature type="compositionally biased region" description="Pro residues" evidence="1">
    <location>
        <begin position="293"/>
        <end position="310"/>
    </location>
</feature>
<sequence length="336" mass="37979">MCELVKPHKKTPLVRFLLPDERFSTIHMDIVGPLPPSRGASYLLTCTDRFTRWVEALPMNNQTAETVATTFIAGWVADFGTPLTIVTDQGRNFKSNLFRQVADILGIELRQTTSYHPQANGLIERQHRTIKAALMARSSQPENWMEELPAVLLGLRNSFREELGASPAELVYGTALRLPGEFFERATTTEANPIEYVQRLHAIFDNLRPSPTSWHISEKTFSHPELDYCSHVFLRNDTVRTSLQRPYTGPHKVVKRSAKTFDILIGTRRVKVSRDRLKPAFVTQEENPEYRTAPPPASTAAPPSPSPPGVPEQIQQGQTRSGRRVRFPAKLRDFVV</sequence>
<dbReference type="InterPro" id="IPR036397">
    <property type="entry name" value="RNaseH_sf"/>
</dbReference>
<dbReference type="SUPFAM" id="SSF53098">
    <property type="entry name" value="Ribonuclease H-like"/>
    <property type="match status" value="1"/>
</dbReference>
<dbReference type="Proteomes" id="UP001307889">
    <property type="component" value="Chromosome 9"/>
</dbReference>
<evidence type="ECO:0000256" key="1">
    <source>
        <dbReference type="SAM" id="MobiDB-lite"/>
    </source>
</evidence>
<proteinExistence type="predicted"/>
<protein>
    <recommendedName>
        <fullName evidence="2">Integrase catalytic domain-containing protein</fullName>
    </recommendedName>
</protein>
<dbReference type="Gene3D" id="3.30.420.10">
    <property type="entry name" value="Ribonuclease H-like superfamily/Ribonuclease H"/>
    <property type="match status" value="1"/>
</dbReference>
<dbReference type="Pfam" id="PF00665">
    <property type="entry name" value="rve"/>
    <property type="match status" value="1"/>
</dbReference>
<feature type="domain" description="Integrase catalytic" evidence="2">
    <location>
        <begin position="15"/>
        <end position="175"/>
    </location>
</feature>
<gene>
    <name evidence="3" type="ORF">NTJ_10971</name>
</gene>
<dbReference type="InterPro" id="IPR001584">
    <property type="entry name" value="Integrase_cat-core"/>
</dbReference>
<organism evidence="3 4">
    <name type="scientific">Nesidiocoris tenuis</name>
    <dbReference type="NCBI Taxonomy" id="355587"/>
    <lineage>
        <taxon>Eukaryota</taxon>
        <taxon>Metazoa</taxon>
        <taxon>Ecdysozoa</taxon>
        <taxon>Arthropoda</taxon>
        <taxon>Hexapoda</taxon>
        <taxon>Insecta</taxon>
        <taxon>Pterygota</taxon>
        <taxon>Neoptera</taxon>
        <taxon>Paraneoptera</taxon>
        <taxon>Hemiptera</taxon>
        <taxon>Heteroptera</taxon>
        <taxon>Panheteroptera</taxon>
        <taxon>Cimicomorpha</taxon>
        <taxon>Miridae</taxon>
        <taxon>Dicyphina</taxon>
        <taxon>Nesidiocoris</taxon>
    </lineage>
</organism>
<dbReference type="EMBL" id="AP028917">
    <property type="protein sequence ID" value="BES98154.1"/>
    <property type="molecule type" value="Genomic_DNA"/>
</dbReference>